<comment type="caution">
    <text evidence="4">The sequence shown here is derived from an EMBL/GenBank/DDBJ whole genome shotgun (WGS) entry which is preliminary data.</text>
</comment>
<evidence type="ECO:0000313" key="5">
    <source>
        <dbReference type="Proteomes" id="UP001519887"/>
    </source>
</evidence>
<keyword evidence="2" id="KW-0732">Signal</keyword>
<feature type="signal peptide" evidence="2">
    <location>
        <begin position="1"/>
        <end position="29"/>
    </location>
</feature>
<dbReference type="InterPro" id="IPR012854">
    <property type="entry name" value="Cu_amine_oxidase-like_N"/>
</dbReference>
<dbReference type="InterPro" id="IPR001940">
    <property type="entry name" value="Peptidase_S1C"/>
</dbReference>
<dbReference type="InterPro" id="IPR036582">
    <property type="entry name" value="Mao_N_sf"/>
</dbReference>
<sequence>MKLKLVWKRSVLLSVLAAGLVFVPLPGLADHSAAAAASKTAAQADVIPVFVDGTKLALTPSPVTIKGTTIVPMRTIFNALKASVTWEPATKTIIVVKDRTTITLQLGSSKAVKNGKNVTLAVPPQMIKGATMVPLRFVAEALGAEVKLDSAARVIRITSFEALQAQAYEDEAEADDPDSGYGEYDTFSTEEVVEMNDDKVVMITTDSAQGSGVIIGPNRIVTNLHVMQEAGKATVLLRSGDTFEVEGIVGYDEKSDLAVIQTTKPLGVEPATIGYGVGKGAHVIAIGSPLGLQNTVSDGIISNLQQADGVQTYQISAPIDHGSSGGGLFDDYGELIGITSSGIESTQADLNFAVSVLNVSILLYNIEDNKANEKIDFLPSTLPDTLVGATDDDIRDLVDKEFGEISTSQGGTKLQRIEVKRDDKGWLVVSAVIDPAFYMLYGNMANDDLRFWALDAGTKLHKLLPDDTIQLAVYYEQEFSFEPRNLNAAEVTAAADGKWLVRYPVVQLQGKEKMIVQVRT</sequence>
<proteinExistence type="predicted"/>
<feature type="chain" id="PRO_5047527621" evidence="2">
    <location>
        <begin position="30"/>
        <end position="520"/>
    </location>
</feature>
<dbReference type="Pfam" id="PF07833">
    <property type="entry name" value="Cu_amine_oxidN1"/>
    <property type="match status" value="1"/>
</dbReference>
<evidence type="ECO:0000313" key="4">
    <source>
        <dbReference type="EMBL" id="MBW7457045.1"/>
    </source>
</evidence>
<reference evidence="4 5" key="1">
    <citation type="submission" date="2021-07" db="EMBL/GenBank/DDBJ databases">
        <title>Paenibacillus radiodurans sp. nov., isolated from the southeastern edge of Tengger Desert.</title>
        <authorList>
            <person name="Zhang G."/>
        </authorList>
    </citation>
    <scope>NUCLEOTIDE SEQUENCE [LARGE SCALE GENOMIC DNA]</scope>
    <source>
        <strain evidence="4 5">CCM 7311</strain>
    </source>
</reference>
<dbReference type="PRINTS" id="PR00834">
    <property type="entry name" value="PROTEASES2C"/>
</dbReference>
<protein>
    <submittedName>
        <fullName evidence="4">Trypsin-like peptidase domain-containing protein</fullName>
    </submittedName>
</protein>
<dbReference type="EMBL" id="JAHZIK010000735">
    <property type="protein sequence ID" value="MBW7457045.1"/>
    <property type="molecule type" value="Genomic_DNA"/>
</dbReference>
<dbReference type="PANTHER" id="PTHR22939">
    <property type="entry name" value="SERINE PROTEASE FAMILY S1C HTRA-RELATED"/>
    <property type="match status" value="1"/>
</dbReference>
<dbReference type="SUPFAM" id="SSF50494">
    <property type="entry name" value="Trypsin-like serine proteases"/>
    <property type="match status" value="1"/>
</dbReference>
<dbReference type="Pfam" id="PF13365">
    <property type="entry name" value="Trypsin_2"/>
    <property type="match status" value="1"/>
</dbReference>
<dbReference type="InterPro" id="IPR043504">
    <property type="entry name" value="Peptidase_S1_PA_chymotrypsin"/>
</dbReference>
<evidence type="ECO:0000256" key="1">
    <source>
        <dbReference type="ARBA" id="ARBA00022825"/>
    </source>
</evidence>
<dbReference type="Gene3D" id="2.40.10.10">
    <property type="entry name" value="Trypsin-like serine proteases"/>
    <property type="match status" value="2"/>
</dbReference>
<keyword evidence="1" id="KW-0645">Protease</keyword>
<dbReference type="RefSeq" id="WP_210038230.1">
    <property type="nucleotide sequence ID" value="NZ_JBHLVU010000022.1"/>
</dbReference>
<dbReference type="PANTHER" id="PTHR22939:SF129">
    <property type="entry name" value="SERINE PROTEASE HTRA2, MITOCHONDRIAL"/>
    <property type="match status" value="1"/>
</dbReference>
<evidence type="ECO:0000259" key="3">
    <source>
        <dbReference type="Pfam" id="PF07833"/>
    </source>
</evidence>
<feature type="domain" description="Copper amine oxidase-like N-terminal" evidence="3">
    <location>
        <begin position="51"/>
        <end position="157"/>
    </location>
</feature>
<keyword evidence="5" id="KW-1185">Reference proteome</keyword>
<keyword evidence="1" id="KW-0378">Hydrolase</keyword>
<organism evidence="4 5">
    <name type="scientific">Paenibacillus sepulcri</name>
    <dbReference type="NCBI Taxonomy" id="359917"/>
    <lineage>
        <taxon>Bacteria</taxon>
        <taxon>Bacillati</taxon>
        <taxon>Bacillota</taxon>
        <taxon>Bacilli</taxon>
        <taxon>Bacillales</taxon>
        <taxon>Paenibacillaceae</taxon>
        <taxon>Paenibacillus</taxon>
    </lineage>
</organism>
<gene>
    <name evidence="4" type="ORF">K0U00_23700</name>
</gene>
<dbReference type="InterPro" id="IPR009003">
    <property type="entry name" value="Peptidase_S1_PA"/>
</dbReference>
<accession>A0ABS7C7Y7</accession>
<dbReference type="SUPFAM" id="SSF55383">
    <property type="entry name" value="Copper amine oxidase, domain N"/>
    <property type="match status" value="1"/>
</dbReference>
<name>A0ABS7C7Y7_9BACL</name>
<keyword evidence="1" id="KW-0720">Serine protease</keyword>
<dbReference type="Proteomes" id="UP001519887">
    <property type="component" value="Unassembled WGS sequence"/>
</dbReference>
<dbReference type="Gene3D" id="3.30.457.10">
    <property type="entry name" value="Copper amine oxidase-like, N-terminal domain"/>
    <property type="match status" value="1"/>
</dbReference>
<evidence type="ECO:0000256" key="2">
    <source>
        <dbReference type="SAM" id="SignalP"/>
    </source>
</evidence>